<feature type="domain" description="Response regulatory" evidence="7">
    <location>
        <begin position="6"/>
        <end position="123"/>
    </location>
</feature>
<dbReference type="PROSITE" id="PS50110">
    <property type="entry name" value="RESPONSE_REGULATORY"/>
    <property type="match status" value="1"/>
</dbReference>
<name>A0ABN2WEL5_9FLAO</name>
<dbReference type="RefSeq" id="WP_224453991.1">
    <property type="nucleotide sequence ID" value="NZ_BAAAGG010000005.1"/>
</dbReference>
<keyword evidence="3" id="KW-0238">DNA-binding</keyword>
<keyword evidence="1 5" id="KW-0597">Phosphoprotein</keyword>
<dbReference type="SMART" id="SM00421">
    <property type="entry name" value="HTH_LUXR"/>
    <property type="match status" value="1"/>
</dbReference>
<dbReference type="PROSITE" id="PS50043">
    <property type="entry name" value="HTH_LUXR_2"/>
    <property type="match status" value="1"/>
</dbReference>
<dbReference type="EMBL" id="BAAAGG010000005">
    <property type="protein sequence ID" value="GAA0757943.1"/>
    <property type="molecule type" value="Genomic_DNA"/>
</dbReference>
<evidence type="ECO:0000259" key="6">
    <source>
        <dbReference type="PROSITE" id="PS50043"/>
    </source>
</evidence>
<dbReference type="PANTHER" id="PTHR43214:SF41">
    <property type="entry name" value="NITRATE_NITRITE RESPONSE REGULATOR PROTEIN NARP"/>
    <property type="match status" value="1"/>
</dbReference>
<dbReference type="CDD" id="cd17535">
    <property type="entry name" value="REC_NarL-like"/>
    <property type="match status" value="1"/>
</dbReference>
<evidence type="ECO:0000313" key="9">
    <source>
        <dbReference type="Proteomes" id="UP001500185"/>
    </source>
</evidence>
<gene>
    <name evidence="8" type="primary">fimZ</name>
    <name evidence="8" type="ORF">GCM10009433_14640</name>
</gene>
<evidence type="ECO:0000256" key="1">
    <source>
        <dbReference type="ARBA" id="ARBA00022553"/>
    </source>
</evidence>
<dbReference type="Pfam" id="PF00196">
    <property type="entry name" value="GerE"/>
    <property type="match status" value="1"/>
</dbReference>
<dbReference type="InterPro" id="IPR016032">
    <property type="entry name" value="Sig_transdc_resp-reg_C-effctor"/>
</dbReference>
<dbReference type="CDD" id="cd06170">
    <property type="entry name" value="LuxR_C_like"/>
    <property type="match status" value="1"/>
</dbReference>
<keyword evidence="2" id="KW-0805">Transcription regulation</keyword>
<proteinExistence type="predicted"/>
<evidence type="ECO:0000256" key="2">
    <source>
        <dbReference type="ARBA" id="ARBA00023015"/>
    </source>
</evidence>
<evidence type="ECO:0000313" key="8">
    <source>
        <dbReference type="EMBL" id="GAA0757943.1"/>
    </source>
</evidence>
<dbReference type="PROSITE" id="PS00622">
    <property type="entry name" value="HTH_LUXR_1"/>
    <property type="match status" value="1"/>
</dbReference>
<dbReference type="SMART" id="SM00448">
    <property type="entry name" value="REC"/>
    <property type="match status" value="1"/>
</dbReference>
<dbReference type="InterPro" id="IPR058245">
    <property type="entry name" value="NreC/VraR/RcsB-like_REC"/>
</dbReference>
<dbReference type="InterPro" id="IPR011006">
    <property type="entry name" value="CheY-like_superfamily"/>
</dbReference>
<dbReference type="InterPro" id="IPR001789">
    <property type="entry name" value="Sig_transdc_resp-reg_receiver"/>
</dbReference>
<comment type="caution">
    <text evidence="8">The sequence shown here is derived from an EMBL/GenBank/DDBJ whole genome shotgun (WGS) entry which is preliminary data.</text>
</comment>
<dbReference type="SUPFAM" id="SSF46894">
    <property type="entry name" value="C-terminal effector domain of the bipartite response regulators"/>
    <property type="match status" value="1"/>
</dbReference>
<dbReference type="Proteomes" id="UP001500185">
    <property type="component" value="Unassembled WGS sequence"/>
</dbReference>
<evidence type="ECO:0000256" key="4">
    <source>
        <dbReference type="ARBA" id="ARBA00023163"/>
    </source>
</evidence>
<protein>
    <submittedName>
        <fullName evidence="8">Fimbria biosynthesis transcriptional regulator FimZ</fullName>
    </submittedName>
</protein>
<dbReference type="Gene3D" id="3.40.50.2300">
    <property type="match status" value="1"/>
</dbReference>
<evidence type="ECO:0000256" key="3">
    <source>
        <dbReference type="ARBA" id="ARBA00023125"/>
    </source>
</evidence>
<dbReference type="PRINTS" id="PR00038">
    <property type="entry name" value="HTHLUXR"/>
</dbReference>
<dbReference type="PANTHER" id="PTHR43214">
    <property type="entry name" value="TWO-COMPONENT RESPONSE REGULATOR"/>
    <property type="match status" value="1"/>
</dbReference>
<evidence type="ECO:0000256" key="5">
    <source>
        <dbReference type="PROSITE-ProRule" id="PRU00169"/>
    </source>
</evidence>
<feature type="modified residue" description="4-aspartylphosphate" evidence="5">
    <location>
        <position position="58"/>
    </location>
</feature>
<feature type="domain" description="HTH luxR-type" evidence="6">
    <location>
        <begin position="145"/>
        <end position="210"/>
    </location>
</feature>
<dbReference type="InterPro" id="IPR000792">
    <property type="entry name" value="Tscrpt_reg_LuxR_C"/>
</dbReference>
<reference evidence="8 9" key="1">
    <citation type="journal article" date="2019" name="Int. J. Syst. Evol. Microbiol.">
        <title>The Global Catalogue of Microorganisms (GCM) 10K type strain sequencing project: providing services to taxonomists for standard genome sequencing and annotation.</title>
        <authorList>
            <consortium name="The Broad Institute Genomics Platform"/>
            <consortium name="The Broad Institute Genome Sequencing Center for Infectious Disease"/>
            <person name="Wu L."/>
            <person name="Ma J."/>
        </authorList>
    </citation>
    <scope>NUCLEOTIDE SEQUENCE [LARGE SCALE GENOMIC DNA]</scope>
    <source>
        <strain evidence="8 9">JCM 16231</strain>
    </source>
</reference>
<evidence type="ECO:0000259" key="7">
    <source>
        <dbReference type="PROSITE" id="PS50110"/>
    </source>
</evidence>
<accession>A0ABN2WEL5</accession>
<dbReference type="SUPFAM" id="SSF52172">
    <property type="entry name" value="CheY-like"/>
    <property type="match status" value="1"/>
</dbReference>
<organism evidence="8 9">
    <name type="scientific">Psychroflexus lacisalsi</name>
    <dbReference type="NCBI Taxonomy" id="503928"/>
    <lineage>
        <taxon>Bacteria</taxon>
        <taxon>Pseudomonadati</taxon>
        <taxon>Bacteroidota</taxon>
        <taxon>Flavobacteriia</taxon>
        <taxon>Flavobacteriales</taxon>
        <taxon>Flavobacteriaceae</taxon>
        <taxon>Psychroflexus</taxon>
    </lineage>
</organism>
<keyword evidence="9" id="KW-1185">Reference proteome</keyword>
<dbReference type="InterPro" id="IPR039420">
    <property type="entry name" value="WalR-like"/>
</dbReference>
<keyword evidence="4" id="KW-0804">Transcription</keyword>
<dbReference type="Pfam" id="PF00072">
    <property type="entry name" value="Response_reg"/>
    <property type="match status" value="1"/>
</dbReference>
<sequence>MKKITKIILADDHDVVKHGVEAIIRQNISGPIVIKVASTNELRNQLLVHKDIDLVILDIKMPGGNTVDIVKDIKANHEDIKILMYSAHDEPQYAVNFIRNGADGYLSKSQPLEKIALAIKVLENGKRFVDEAFDGDLINRKGEKDLSLSNLLSHREFQILSLLATGKSNIDISEELNLQKSTVSTYKKRIMQKLNIDNNIGLVDAYRTDFKISSN</sequence>